<evidence type="ECO:0000256" key="3">
    <source>
        <dbReference type="ARBA" id="ARBA00022723"/>
    </source>
</evidence>
<evidence type="ECO:0000313" key="9">
    <source>
        <dbReference type="Proteomes" id="UP000799118"/>
    </source>
</evidence>
<evidence type="ECO:0000256" key="4">
    <source>
        <dbReference type="ARBA" id="ARBA00023002"/>
    </source>
</evidence>
<dbReference type="AlphaFoldDB" id="A0A6A4IH54"/>
<keyword evidence="4 6" id="KW-0560">Oxidoreductase</keyword>
<dbReference type="Proteomes" id="UP000799118">
    <property type="component" value="Unassembled WGS sequence"/>
</dbReference>
<comment type="cofactor">
    <cofactor evidence="1">
        <name>heme</name>
        <dbReference type="ChEBI" id="CHEBI:30413"/>
    </cofactor>
</comment>
<dbReference type="GO" id="GO:0004497">
    <property type="term" value="F:monooxygenase activity"/>
    <property type="evidence" value="ECO:0007669"/>
    <property type="project" value="UniProtKB-KW"/>
</dbReference>
<keyword evidence="6" id="KW-0503">Monooxygenase</keyword>
<accession>A0A6A4IH54</accession>
<comment type="similarity">
    <text evidence="2 6">Belongs to the cytochrome P450 family.</text>
</comment>
<dbReference type="EMBL" id="ML769388">
    <property type="protein sequence ID" value="KAE9409330.1"/>
    <property type="molecule type" value="Genomic_DNA"/>
</dbReference>
<dbReference type="Pfam" id="PF00067">
    <property type="entry name" value="p450"/>
    <property type="match status" value="1"/>
</dbReference>
<dbReference type="InterPro" id="IPR036396">
    <property type="entry name" value="Cyt_P450_sf"/>
</dbReference>
<dbReference type="GO" id="GO:0016705">
    <property type="term" value="F:oxidoreductase activity, acting on paired donors, with incorporation or reduction of molecular oxygen"/>
    <property type="evidence" value="ECO:0007669"/>
    <property type="project" value="InterPro"/>
</dbReference>
<keyword evidence="7" id="KW-1133">Transmembrane helix</keyword>
<evidence type="ECO:0000256" key="6">
    <source>
        <dbReference type="RuleBase" id="RU000461"/>
    </source>
</evidence>
<dbReference type="PROSITE" id="PS00086">
    <property type="entry name" value="CYTOCHROME_P450"/>
    <property type="match status" value="1"/>
</dbReference>
<keyword evidence="3 6" id="KW-0479">Metal-binding</keyword>
<evidence type="ECO:0000313" key="8">
    <source>
        <dbReference type="EMBL" id="KAE9409330.1"/>
    </source>
</evidence>
<sequence length="481" mass="53872">MAVHDHSASASIPSSTGEALYKLPSTFLPFSLDGASWWYTTAAVLLSLLVLEQTVYRYKKRHLPGDAFTIPIIGKFADSTKPTMAGYMKQWQSGALSALSVFNIILAKLLNSPNHAEPCLVYSAKVILRPENWVFLTGKTHVDYRRSLNILFTRRAIGMYVGIQDSITREHFRTWPATSKREACGSTDHDDCSFPEHGHLSSRLLWKPYSSSCYAGNQRQILGHHSSARACQFPLCATWHEGVQAKQAANVAMEWLRLAARNSKIAIANGAEPTCLIDEWMRICADPNYKGRKDFSDDEISMVVFSFLFASQDAMSSGLIFGFQHLADHPETRVRQGNFDSPLTIELMDQMPYLQAVVKESMRVKPPVTMVPYKTTKAFPISEDYTVPANSMVIPSFYNSLHDPNSANMNPKNYLVWGSGPHRCIGLEYAMMNMALVLATAAVMFDWEHEITPKVMRLSAIIATLFPRDGCRLKLTPRTNA</sequence>
<keyword evidence="7" id="KW-0812">Transmembrane</keyword>
<dbReference type="PANTHER" id="PTHR24286:SF228">
    <property type="entry name" value="C-22 STEROL DESATURASE ERG5"/>
    <property type="match status" value="1"/>
</dbReference>
<keyword evidence="9" id="KW-1185">Reference proteome</keyword>
<organism evidence="8 9">
    <name type="scientific">Gymnopus androsaceus JB14</name>
    <dbReference type="NCBI Taxonomy" id="1447944"/>
    <lineage>
        <taxon>Eukaryota</taxon>
        <taxon>Fungi</taxon>
        <taxon>Dikarya</taxon>
        <taxon>Basidiomycota</taxon>
        <taxon>Agaricomycotina</taxon>
        <taxon>Agaricomycetes</taxon>
        <taxon>Agaricomycetidae</taxon>
        <taxon>Agaricales</taxon>
        <taxon>Marasmiineae</taxon>
        <taxon>Omphalotaceae</taxon>
        <taxon>Gymnopus</taxon>
    </lineage>
</organism>
<reference evidence="8" key="1">
    <citation type="journal article" date="2019" name="Environ. Microbiol.">
        <title>Fungal ecological strategies reflected in gene transcription - a case study of two litter decomposers.</title>
        <authorList>
            <person name="Barbi F."/>
            <person name="Kohler A."/>
            <person name="Barry K."/>
            <person name="Baskaran P."/>
            <person name="Daum C."/>
            <person name="Fauchery L."/>
            <person name="Ihrmark K."/>
            <person name="Kuo A."/>
            <person name="LaButti K."/>
            <person name="Lipzen A."/>
            <person name="Morin E."/>
            <person name="Grigoriev I.V."/>
            <person name="Henrissat B."/>
            <person name="Lindahl B."/>
            <person name="Martin F."/>
        </authorList>
    </citation>
    <scope>NUCLEOTIDE SEQUENCE</scope>
    <source>
        <strain evidence="8">JB14</strain>
    </source>
</reference>
<dbReference type="Gene3D" id="1.10.630.10">
    <property type="entry name" value="Cytochrome P450"/>
    <property type="match status" value="1"/>
</dbReference>
<keyword evidence="7" id="KW-0472">Membrane</keyword>
<dbReference type="GO" id="GO:0005506">
    <property type="term" value="F:iron ion binding"/>
    <property type="evidence" value="ECO:0007669"/>
    <property type="project" value="InterPro"/>
</dbReference>
<evidence type="ECO:0000256" key="5">
    <source>
        <dbReference type="ARBA" id="ARBA00023004"/>
    </source>
</evidence>
<evidence type="ECO:0000256" key="1">
    <source>
        <dbReference type="ARBA" id="ARBA00001971"/>
    </source>
</evidence>
<keyword evidence="6" id="KW-0349">Heme</keyword>
<dbReference type="GO" id="GO:0016125">
    <property type="term" value="P:sterol metabolic process"/>
    <property type="evidence" value="ECO:0007669"/>
    <property type="project" value="TreeGrafter"/>
</dbReference>
<keyword evidence="5 6" id="KW-0408">Iron</keyword>
<evidence type="ECO:0000256" key="2">
    <source>
        <dbReference type="ARBA" id="ARBA00010617"/>
    </source>
</evidence>
<proteinExistence type="inferred from homology"/>
<evidence type="ECO:0000256" key="7">
    <source>
        <dbReference type="SAM" id="Phobius"/>
    </source>
</evidence>
<dbReference type="InterPro" id="IPR001128">
    <property type="entry name" value="Cyt_P450"/>
</dbReference>
<dbReference type="OrthoDB" id="1372046at2759"/>
<gene>
    <name evidence="8" type="ORF">BT96DRAFT_953675</name>
</gene>
<name>A0A6A4IH54_9AGAR</name>
<dbReference type="SUPFAM" id="SSF48264">
    <property type="entry name" value="Cytochrome P450"/>
    <property type="match status" value="1"/>
</dbReference>
<dbReference type="InterPro" id="IPR017972">
    <property type="entry name" value="Cyt_P450_CS"/>
</dbReference>
<feature type="transmembrane region" description="Helical" evidence="7">
    <location>
        <begin position="35"/>
        <end position="51"/>
    </location>
</feature>
<protein>
    <submittedName>
        <fullName evidence="8">Cytochrome P450 sterol C22-desaturase</fullName>
    </submittedName>
</protein>
<dbReference type="GO" id="GO:0020037">
    <property type="term" value="F:heme binding"/>
    <property type="evidence" value="ECO:0007669"/>
    <property type="project" value="InterPro"/>
</dbReference>
<dbReference type="PANTHER" id="PTHR24286">
    <property type="entry name" value="CYTOCHROME P450 26"/>
    <property type="match status" value="1"/>
</dbReference>